<organism evidence="2">
    <name type="scientific">Ralstonia solanacearum</name>
    <name type="common">Pseudomonas solanacearum</name>
    <dbReference type="NCBI Taxonomy" id="305"/>
    <lineage>
        <taxon>Bacteria</taxon>
        <taxon>Pseudomonadati</taxon>
        <taxon>Pseudomonadota</taxon>
        <taxon>Betaproteobacteria</taxon>
        <taxon>Burkholderiales</taxon>
        <taxon>Burkholderiaceae</taxon>
        <taxon>Ralstonia</taxon>
        <taxon>Ralstonia solanacearum species complex</taxon>
    </lineage>
</organism>
<sequence length="57" mass="6164">METLYLLVPLSLMAVAVIVGALWWAVGTGQYDDLKAPAESILLDRDLPPDVSPRDAP</sequence>
<dbReference type="Pfam" id="PF03597">
    <property type="entry name" value="FixS"/>
    <property type="match status" value="1"/>
</dbReference>
<dbReference type="PATRIC" id="fig|305.106.peg.547"/>
<name>A0A0S4TSI8_RALSL</name>
<reference evidence="3 4" key="2">
    <citation type="submission" date="2019-04" db="EMBL/GenBank/DDBJ databases">
        <title>Complete Genome of UW386 and Higher Quality Genome of UW700.</title>
        <authorList>
            <person name="Jacobs J."/>
            <person name="Perez A."/>
            <person name="Steidl O."/>
            <person name="Allen C."/>
        </authorList>
    </citation>
    <scope>NUCLEOTIDE SEQUENCE [LARGE SCALE GENOMIC DNA]</scope>
    <source>
        <strain evidence="3 4">UW386</strain>
    </source>
</reference>
<dbReference type="EMBL" id="LN899819">
    <property type="protein sequence ID" value="CUV12477.1"/>
    <property type="molecule type" value="Genomic_DNA"/>
</dbReference>
<evidence type="ECO:0000313" key="2">
    <source>
        <dbReference type="EMBL" id="CUV12477.1"/>
    </source>
</evidence>
<dbReference type="InterPro" id="IPR004714">
    <property type="entry name" value="Cyt_oxidase_maturation_cbb3"/>
</dbReference>
<dbReference type="AlphaFoldDB" id="A0A0S4TSI8"/>
<dbReference type="NCBIfam" id="TIGR00847">
    <property type="entry name" value="ccoS"/>
    <property type="match status" value="1"/>
</dbReference>
<keyword evidence="1" id="KW-0812">Transmembrane</keyword>
<protein>
    <submittedName>
        <fullName evidence="3">Cbb3-type cytochrome oxidase assembly protein CcoS</fullName>
    </submittedName>
    <submittedName>
        <fullName evidence="2">Cytochrome oxidase maturation protein cbb3-type</fullName>
    </submittedName>
</protein>
<dbReference type="PANTHER" id="PTHR41532:SF1">
    <property type="entry name" value="FIXS PROTEIN"/>
    <property type="match status" value="1"/>
</dbReference>
<evidence type="ECO:0000256" key="1">
    <source>
        <dbReference type="SAM" id="Phobius"/>
    </source>
</evidence>
<keyword evidence="1" id="KW-0472">Membrane</keyword>
<evidence type="ECO:0000313" key="3">
    <source>
        <dbReference type="EMBL" id="QCX48376.1"/>
    </source>
</evidence>
<feature type="transmembrane region" description="Helical" evidence="1">
    <location>
        <begin position="6"/>
        <end position="26"/>
    </location>
</feature>
<dbReference type="PANTHER" id="PTHR41532">
    <property type="entry name" value="FIXS PROTEIN"/>
    <property type="match status" value="1"/>
</dbReference>
<reference evidence="2" key="1">
    <citation type="submission" date="2015-10" db="EMBL/GenBank/DDBJ databases">
        <authorList>
            <person name="Gilbert D.G."/>
        </authorList>
    </citation>
    <scope>NUCLEOTIDE SEQUENCE</scope>
    <source>
        <strain evidence="2">Phyl III-seqv23</strain>
    </source>
</reference>
<evidence type="ECO:0000313" key="4">
    <source>
        <dbReference type="Proteomes" id="UP000310553"/>
    </source>
</evidence>
<keyword evidence="1" id="KW-1133">Transmembrane helix</keyword>
<gene>
    <name evidence="2" type="primary">ccoS</name>
    <name evidence="3" type="ORF">E7Z57_04230</name>
    <name evidence="2" type="ORF">RUN39_v1_370019</name>
</gene>
<accession>A0A0S4TSI8</accession>
<dbReference type="Proteomes" id="UP000310553">
    <property type="component" value="Chromosome"/>
</dbReference>
<dbReference type="EMBL" id="CP039339">
    <property type="protein sequence ID" value="QCX48376.1"/>
    <property type="molecule type" value="Genomic_DNA"/>
</dbReference>
<proteinExistence type="predicted"/>